<keyword evidence="1" id="KW-0732">Signal</keyword>
<dbReference type="Proteomes" id="UP001197875">
    <property type="component" value="Unassembled WGS sequence"/>
</dbReference>
<feature type="chain" id="PRO_5042203754" evidence="1">
    <location>
        <begin position="32"/>
        <end position="244"/>
    </location>
</feature>
<accession>A0AAE3DPP3</accession>
<dbReference type="RefSeq" id="WP_227613949.1">
    <property type="nucleotide sequence ID" value="NZ_JAJEPR010000001.1"/>
</dbReference>
<dbReference type="AlphaFoldDB" id="A0AAE3DPP3"/>
<name>A0AAE3DPP3_9FIRM</name>
<keyword evidence="3" id="KW-1185">Reference proteome</keyword>
<feature type="signal peptide" evidence="1">
    <location>
        <begin position="1"/>
        <end position="31"/>
    </location>
</feature>
<organism evidence="2 3">
    <name type="scientific">Fusicatenibacter faecihominis</name>
    <dbReference type="NCBI Taxonomy" id="2881276"/>
    <lineage>
        <taxon>Bacteria</taxon>
        <taxon>Bacillati</taxon>
        <taxon>Bacillota</taxon>
        <taxon>Clostridia</taxon>
        <taxon>Lachnospirales</taxon>
        <taxon>Lachnospiraceae</taxon>
        <taxon>Fusicatenibacter</taxon>
    </lineage>
</organism>
<reference evidence="2 3" key="1">
    <citation type="submission" date="2021-10" db="EMBL/GenBank/DDBJ databases">
        <title>Anaerobic single-cell dispensing facilitates the cultivation of human gut bacteria.</title>
        <authorList>
            <person name="Afrizal A."/>
        </authorList>
    </citation>
    <scope>NUCLEOTIDE SEQUENCE [LARGE SCALE GENOMIC DNA]</scope>
    <source>
        <strain evidence="2 3">CLA-AA-H277</strain>
    </source>
</reference>
<sequence>MRKHLKKYRFFMIALWALCLFAVLPFGNVRAAAVKPSCTKTKTVYFQKQTFHDPMTRKNIVSYDLLGTGELALGNLSSKAVITNLKSSNRHIEAVADVPYKKIYLSASSLKNGEKTVLSFTVKQNRKTYRLSCKVTFRTDFVKSAKLGALDLTRKLNQSTGAVRIKTAQKKARLLITLPSDYKVVSIRYNYKGQETGPVWKTAKKLQNGGVFPIGKDTVLMVEYAPKSGKSLYNRSYILHINRV</sequence>
<protein>
    <submittedName>
        <fullName evidence="2">Uncharacterized protein</fullName>
    </submittedName>
</protein>
<evidence type="ECO:0000313" key="2">
    <source>
        <dbReference type="EMBL" id="MCC2188331.1"/>
    </source>
</evidence>
<comment type="caution">
    <text evidence="2">The sequence shown here is derived from an EMBL/GenBank/DDBJ whole genome shotgun (WGS) entry which is preliminary data.</text>
</comment>
<evidence type="ECO:0000313" key="3">
    <source>
        <dbReference type="Proteomes" id="UP001197875"/>
    </source>
</evidence>
<proteinExistence type="predicted"/>
<gene>
    <name evidence="2" type="ORF">LKD71_00605</name>
</gene>
<evidence type="ECO:0000256" key="1">
    <source>
        <dbReference type="SAM" id="SignalP"/>
    </source>
</evidence>
<dbReference type="EMBL" id="JAJEPR010000001">
    <property type="protein sequence ID" value="MCC2188331.1"/>
    <property type="molecule type" value="Genomic_DNA"/>
</dbReference>